<dbReference type="InterPro" id="IPR001387">
    <property type="entry name" value="Cro/C1-type_HTH"/>
</dbReference>
<accession>A0ABS4ZSA4</accession>
<dbReference type="InterPro" id="IPR010982">
    <property type="entry name" value="Lambda_DNA-bd_dom_sf"/>
</dbReference>
<dbReference type="CDD" id="cd00093">
    <property type="entry name" value="HTH_XRE"/>
    <property type="match status" value="1"/>
</dbReference>
<evidence type="ECO:0000313" key="5">
    <source>
        <dbReference type="Proteomes" id="UP000694460"/>
    </source>
</evidence>
<comment type="similarity">
    <text evidence="1">Belongs to the short-chain fatty acyl-CoA assimilation regulator (ScfR) family.</text>
</comment>
<dbReference type="Gene3D" id="1.10.260.40">
    <property type="entry name" value="lambda repressor-like DNA-binding domains"/>
    <property type="match status" value="1"/>
</dbReference>
<dbReference type="Pfam" id="PF06114">
    <property type="entry name" value="Peptidase_M78"/>
    <property type="match status" value="1"/>
</dbReference>
<dbReference type="PANTHER" id="PTHR43236:SF1">
    <property type="entry name" value="BLL7220 PROTEIN"/>
    <property type="match status" value="1"/>
</dbReference>
<keyword evidence="5" id="KW-1185">Reference proteome</keyword>
<dbReference type="InterPro" id="IPR010359">
    <property type="entry name" value="IrrE_HExxH"/>
</dbReference>
<dbReference type="PROSITE" id="PS50943">
    <property type="entry name" value="HTH_CROC1"/>
    <property type="match status" value="1"/>
</dbReference>
<reference evidence="4 5" key="1">
    <citation type="submission" date="2021-03" db="EMBL/GenBank/DDBJ databases">
        <title>Sequencing the genomes of 1000 actinobacteria strains.</title>
        <authorList>
            <person name="Klenk H.-P."/>
        </authorList>
    </citation>
    <scope>NUCLEOTIDE SEQUENCE [LARGE SCALE GENOMIC DNA]</scope>
    <source>
        <strain evidence="4 5">DSM 46713</strain>
    </source>
</reference>
<dbReference type="Pfam" id="PF01381">
    <property type="entry name" value="HTH_3"/>
    <property type="match status" value="1"/>
</dbReference>
<dbReference type="SUPFAM" id="SSF47413">
    <property type="entry name" value="lambda repressor-like DNA-binding domains"/>
    <property type="match status" value="1"/>
</dbReference>
<organism evidence="4 5">
    <name type="scientific">Mycolicibacterium lutetiense</name>
    <dbReference type="NCBI Taxonomy" id="1641992"/>
    <lineage>
        <taxon>Bacteria</taxon>
        <taxon>Bacillati</taxon>
        <taxon>Actinomycetota</taxon>
        <taxon>Actinomycetes</taxon>
        <taxon>Mycobacteriales</taxon>
        <taxon>Mycobacteriaceae</taxon>
        <taxon>Mycolicibacterium</taxon>
    </lineage>
</organism>
<evidence type="ECO:0000256" key="1">
    <source>
        <dbReference type="ARBA" id="ARBA00007227"/>
    </source>
</evidence>
<dbReference type="Gene3D" id="1.10.10.2910">
    <property type="match status" value="1"/>
</dbReference>
<evidence type="ECO:0000259" key="3">
    <source>
        <dbReference type="PROSITE" id="PS50943"/>
    </source>
</evidence>
<gene>
    <name evidence="4" type="ORF">JOF57_002305</name>
</gene>
<comment type="caution">
    <text evidence="4">The sequence shown here is derived from an EMBL/GenBank/DDBJ whole genome shotgun (WGS) entry which is preliminary data.</text>
</comment>
<dbReference type="SMART" id="SM00530">
    <property type="entry name" value="HTH_XRE"/>
    <property type="match status" value="1"/>
</dbReference>
<name>A0ABS4ZSA4_9MYCO</name>
<evidence type="ECO:0000256" key="2">
    <source>
        <dbReference type="SAM" id="MobiDB-lite"/>
    </source>
</evidence>
<dbReference type="InterPro" id="IPR052345">
    <property type="entry name" value="Rad_response_metalloprotease"/>
</dbReference>
<dbReference type="PANTHER" id="PTHR43236">
    <property type="entry name" value="ANTITOXIN HIGA1"/>
    <property type="match status" value="1"/>
</dbReference>
<feature type="domain" description="HTH cro/C1-type" evidence="3">
    <location>
        <begin position="11"/>
        <end position="65"/>
    </location>
</feature>
<dbReference type="RefSeq" id="WP_209916514.1">
    <property type="nucleotide sequence ID" value="NZ_JAGIOP010000002.1"/>
</dbReference>
<sequence>MRRQNDLGERINRLRLVAGIGQVEFAEQLGIANGSVSKIENGRMLVSDNLIEDIAKVLDCTATFLKAPEVVGPSTRPWLRAYADASKKAVDQQAADCVVATEVIELLHLRRIPDQIPIFQDSLSDDDAIEQFAIDARAAAQLGENDVVGNSIRAAERLGCLVLPMRNELGRHLGLSLRAGQVPVLCVSQAAESGTPGSVPGDRQRFTVAHEIGHLGLHAGLGPPETAEEANRVEKQAHHFAGAFLCPGDALLQDLRDEGGRVTLRALSRLKERWGVSIKALVMRFQSLGVIDTDHARSLYKQISARGWNKSEPVHVGPEDAIWLKRAIQQSAAGSADSLQSASRSVGIGMSHLLRWTEWVPDVDRESAPVLEIDRAKRARRRQAAQDNHGSVGSVLPLAGKRQR</sequence>
<feature type="region of interest" description="Disordered" evidence="2">
    <location>
        <begin position="381"/>
        <end position="404"/>
    </location>
</feature>
<proteinExistence type="inferred from homology"/>
<protein>
    <submittedName>
        <fullName evidence="4">Zn-dependent peptidase ImmA (M78 family)/DNA-binding XRE family transcriptional regulator</fullName>
    </submittedName>
</protein>
<evidence type="ECO:0000313" key="4">
    <source>
        <dbReference type="EMBL" id="MBP2452392.1"/>
    </source>
</evidence>
<dbReference type="EMBL" id="JAGIOP010000002">
    <property type="protein sequence ID" value="MBP2452392.1"/>
    <property type="molecule type" value="Genomic_DNA"/>
</dbReference>
<dbReference type="Proteomes" id="UP000694460">
    <property type="component" value="Unassembled WGS sequence"/>
</dbReference>